<dbReference type="Pfam" id="PF00005">
    <property type="entry name" value="ABC_tran"/>
    <property type="match status" value="2"/>
</dbReference>
<dbReference type="GO" id="GO:0005524">
    <property type="term" value="F:ATP binding"/>
    <property type="evidence" value="ECO:0007669"/>
    <property type="project" value="UniProtKB-KW"/>
</dbReference>
<evidence type="ECO:0000256" key="7">
    <source>
        <dbReference type="ARBA" id="ARBA00022737"/>
    </source>
</evidence>
<keyword evidence="8" id="KW-0547">Nucleotide-binding</keyword>
<dbReference type="InterPro" id="IPR003593">
    <property type="entry name" value="AAA+_ATPase"/>
</dbReference>
<dbReference type="Proteomes" id="UP000239477">
    <property type="component" value="Chromosome"/>
</dbReference>
<organism evidence="19 20">
    <name type="scientific">Achromobacter spanius</name>
    <dbReference type="NCBI Taxonomy" id="217203"/>
    <lineage>
        <taxon>Bacteria</taxon>
        <taxon>Pseudomonadati</taxon>
        <taxon>Pseudomonadota</taxon>
        <taxon>Betaproteobacteria</taxon>
        <taxon>Burkholderiales</taxon>
        <taxon>Alcaligenaceae</taxon>
        <taxon>Achromobacter</taxon>
    </lineage>
</organism>
<dbReference type="Pfam" id="PF08352">
    <property type="entry name" value="oligo_HPY"/>
    <property type="match status" value="2"/>
</dbReference>
<evidence type="ECO:0000313" key="19">
    <source>
        <dbReference type="EMBL" id="AVJ30968.1"/>
    </source>
</evidence>
<keyword evidence="5" id="KW-1003">Cell membrane</keyword>
<keyword evidence="12" id="KW-0472">Membrane</keyword>
<keyword evidence="4" id="KW-0813">Transport</keyword>
<comment type="function">
    <text evidence="13">Part of the ABC transporter complex GsiABCD involved in glutathione import. Responsible for energy coupling to the transport system.</text>
</comment>
<dbReference type="EC" id="7.4.2.10" evidence="15"/>
<dbReference type="InterPro" id="IPR013563">
    <property type="entry name" value="Oligopep_ABC_C"/>
</dbReference>
<dbReference type="PROSITE" id="PS50893">
    <property type="entry name" value="ABC_TRANSPORTER_2"/>
    <property type="match status" value="2"/>
</dbReference>
<evidence type="ECO:0000256" key="2">
    <source>
        <dbReference type="ARBA" id="ARBA00004533"/>
    </source>
</evidence>
<reference evidence="19 20" key="1">
    <citation type="submission" date="2017-09" db="EMBL/GenBank/DDBJ databases">
        <title>Genomic, metabolic, and phenotypic characteristics of bacterial isolates from the natural microbiome of the model nematode Caenorhabditis elegans.</title>
        <authorList>
            <person name="Zimmermann J."/>
            <person name="Obeng N."/>
            <person name="Yang W."/>
            <person name="Obeng O."/>
            <person name="Kissoyan K."/>
            <person name="Pees B."/>
            <person name="Dirksen P."/>
            <person name="Hoppner M."/>
            <person name="Franke A."/>
            <person name="Rosenstiel P."/>
            <person name="Leippe M."/>
            <person name="Dierking K."/>
            <person name="Kaleta C."/>
            <person name="Schulenburg H."/>
        </authorList>
    </citation>
    <scope>NUCLEOTIDE SEQUENCE [LARGE SCALE GENOMIC DNA]</scope>
    <source>
        <strain evidence="19 20">MYb73</strain>
    </source>
</reference>
<comment type="similarity">
    <text evidence="14">Belongs to the ABC transporter superfamily. Glutathione importer (TC 3.A.1.5.11) family.</text>
</comment>
<dbReference type="GO" id="GO:0055085">
    <property type="term" value="P:transmembrane transport"/>
    <property type="evidence" value="ECO:0007669"/>
    <property type="project" value="UniProtKB-ARBA"/>
</dbReference>
<dbReference type="GO" id="GO:0015833">
    <property type="term" value="P:peptide transport"/>
    <property type="evidence" value="ECO:0007669"/>
    <property type="project" value="InterPro"/>
</dbReference>
<dbReference type="CDD" id="cd03257">
    <property type="entry name" value="ABC_NikE_OppD_transporters"/>
    <property type="match status" value="2"/>
</dbReference>
<evidence type="ECO:0000256" key="13">
    <source>
        <dbReference type="ARBA" id="ARBA00037530"/>
    </source>
</evidence>
<keyword evidence="11" id="KW-1278">Translocase</keyword>
<evidence type="ECO:0000256" key="10">
    <source>
        <dbReference type="ARBA" id="ARBA00022840"/>
    </source>
</evidence>
<evidence type="ECO:0000256" key="11">
    <source>
        <dbReference type="ARBA" id="ARBA00022967"/>
    </source>
</evidence>
<gene>
    <name evidence="19" type="ORF">CLM73_10890</name>
</gene>
<comment type="subunit">
    <text evidence="3">The complex is composed of two ATP-binding proteins (GsiA), two transmembrane proteins (GsiC and GsiD) and a solute-binding protein (GsiB).</text>
</comment>
<dbReference type="SMART" id="SM00382">
    <property type="entry name" value="AAA"/>
    <property type="match status" value="2"/>
</dbReference>
<evidence type="ECO:0000313" key="20">
    <source>
        <dbReference type="Proteomes" id="UP000239477"/>
    </source>
</evidence>
<evidence type="ECO:0000256" key="14">
    <source>
        <dbReference type="ARBA" id="ARBA00038416"/>
    </source>
</evidence>
<comment type="subcellular location">
    <subcellularLocation>
        <location evidence="2">Cell inner membrane</location>
    </subcellularLocation>
    <subcellularLocation>
        <location evidence="1">Membrane</location>
        <topology evidence="1">Peripheral membrane protein</topology>
    </subcellularLocation>
</comment>
<keyword evidence="9" id="KW-0378">Hydrolase</keyword>
<evidence type="ECO:0000256" key="15">
    <source>
        <dbReference type="ARBA" id="ARBA00039050"/>
    </source>
</evidence>
<evidence type="ECO:0000256" key="4">
    <source>
        <dbReference type="ARBA" id="ARBA00022448"/>
    </source>
</evidence>
<dbReference type="InterPro" id="IPR050319">
    <property type="entry name" value="ABC_transp_ATP-bind"/>
</dbReference>
<dbReference type="EMBL" id="CP023270">
    <property type="protein sequence ID" value="AVJ30968.1"/>
    <property type="molecule type" value="Genomic_DNA"/>
</dbReference>
<dbReference type="NCBIfam" id="TIGR01727">
    <property type="entry name" value="oligo_HPY"/>
    <property type="match status" value="1"/>
</dbReference>
<evidence type="ECO:0000256" key="8">
    <source>
        <dbReference type="ARBA" id="ARBA00022741"/>
    </source>
</evidence>
<dbReference type="GO" id="GO:0016887">
    <property type="term" value="F:ATP hydrolysis activity"/>
    <property type="evidence" value="ECO:0007669"/>
    <property type="project" value="InterPro"/>
</dbReference>
<evidence type="ECO:0000256" key="5">
    <source>
        <dbReference type="ARBA" id="ARBA00022475"/>
    </source>
</evidence>
<keyword evidence="20" id="KW-1185">Reference proteome</keyword>
<evidence type="ECO:0000256" key="6">
    <source>
        <dbReference type="ARBA" id="ARBA00022519"/>
    </source>
</evidence>
<dbReference type="AlphaFoldDB" id="A0A2S0IG64"/>
<keyword evidence="7" id="KW-0677">Repeat</keyword>
<dbReference type="PANTHER" id="PTHR43776">
    <property type="entry name" value="TRANSPORT ATP-BINDING PROTEIN"/>
    <property type="match status" value="1"/>
</dbReference>
<feature type="domain" description="ABC transporter" evidence="18">
    <location>
        <begin position="7"/>
        <end position="263"/>
    </location>
</feature>
<keyword evidence="6" id="KW-0997">Cell inner membrane</keyword>
<sequence>MDSNRVVQVNDLTVRFKTPERTVEAVRNVSFHVNRGETLAIVGESGSGKSVTSLALMRLVEYGGGHIANGGMLLRRRSGDVLDLVSAPDSTLQRVRGADVAMIFQEPMTSLNPSFTAGNQIAEALQLHQGLDAAAARAETLRMLERVRIPEARAILDRYPHQLSGGMRQRVMIAMALSCKPQLLIADEPTTALDVTIQAQILQLIRQLQEEMDMGVIFITHDMGVVAEVADRVLVMYRGDKVEEGGSDEIFARPQHAYTRALLSAVPRLGAMQGTDEPAPFPLLKVDEAVRVPNPAQLVDTPVAAPSTVRRENGPVLKVRDLTTSFDITGGILGRVQKRVHAVEKVSFDLYPGETLSLVGESGCGKTTTGRSLLQLVKSKSGSIEFDGKNIGALRGSAMQTLRQHIQFIFQDPFASLDPRMTVGYSIMEPLLIHKVARGKEAQDRVRWLMDKCGLLPEMIDRYPHEFSGGQRQRICIARALALNPKVVIADESVSALDVSIQAQIVNLLLDLQRELGVSFLFISHDMAVVERVSHRVAVMYLGQIVEIGPRRAIFENPQHPYTKKLMAAVPIADPQRRHRERSLLVDEIPSPMRRVGDEPLVEPLVAVGDGHFVARHAIGVY</sequence>
<proteinExistence type="inferred from homology"/>
<keyword evidence="10 19" id="KW-0067">ATP-binding</keyword>
<dbReference type="InterPro" id="IPR017871">
    <property type="entry name" value="ABC_transporter-like_CS"/>
</dbReference>
<dbReference type="NCBIfam" id="NF008453">
    <property type="entry name" value="PRK11308.1"/>
    <property type="match status" value="2"/>
</dbReference>
<accession>A0A2S0IG64</accession>
<comment type="catalytic activity">
    <reaction evidence="17">
        <text>glutathione(out) + ATP + H2O = glutathione(in) + ADP + phosphate + H(+)</text>
        <dbReference type="Rhea" id="RHEA:29791"/>
        <dbReference type="ChEBI" id="CHEBI:15377"/>
        <dbReference type="ChEBI" id="CHEBI:15378"/>
        <dbReference type="ChEBI" id="CHEBI:30616"/>
        <dbReference type="ChEBI" id="CHEBI:43474"/>
        <dbReference type="ChEBI" id="CHEBI:57925"/>
        <dbReference type="ChEBI" id="CHEBI:456216"/>
        <dbReference type="EC" id="7.4.2.10"/>
    </reaction>
</comment>
<evidence type="ECO:0000256" key="9">
    <source>
        <dbReference type="ARBA" id="ARBA00022801"/>
    </source>
</evidence>
<dbReference type="PROSITE" id="PS00211">
    <property type="entry name" value="ABC_TRANSPORTER_1"/>
    <property type="match status" value="2"/>
</dbReference>
<name>A0A2S0IG64_9BURK</name>
<dbReference type="PANTHER" id="PTHR43776:SF15">
    <property type="entry name" value="GLUTATHIONE IMPORT ATP-BINDING PROTEIN GSIA"/>
    <property type="match status" value="1"/>
</dbReference>
<dbReference type="InterPro" id="IPR003439">
    <property type="entry name" value="ABC_transporter-like_ATP-bd"/>
</dbReference>
<evidence type="ECO:0000259" key="18">
    <source>
        <dbReference type="PROSITE" id="PS50893"/>
    </source>
</evidence>
<evidence type="ECO:0000256" key="12">
    <source>
        <dbReference type="ARBA" id="ARBA00023136"/>
    </source>
</evidence>
<dbReference type="GO" id="GO:0005886">
    <property type="term" value="C:plasma membrane"/>
    <property type="evidence" value="ECO:0007669"/>
    <property type="project" value="UniProtKB-SubCell"/>
</dbReference>
<evidence type="ECO:0000256" key="17">
    <source>
        <dbReference type="ARBA" id="ARBA00047640"/>
    </source>
</evidence>
<dbReference type="InterPro" id="IPR027417">
    <property type="entry name" value="P-loop_NTPase"/>
</dbReference>
<dbReference type="OrthoDB" id="9802772at2"/>
<dbReference type="Gene3D" id="3.40.50.300">
    <property type="entry name" value="P-loop containing nucleotide triphosphate hydrolases"/>
    <property type="match status" value="2"/>
</dbReference>
<dbReference type="SUPFAM" id="SSF52540">
    <property type="entry name" value="P-loop containing nucleoside triphosphate hydrolases"/>
    <property type="match status" value="2"/>
</dbReference>
<feature type="domain" description="ABC transporter" evidence="18">
    <location>
        <begin position="317"/>
        <end position="567"/>
    </location>
</feature>
<evidence type="ECO:0000256" key="16">
    <source>
        <dbReference type="ARBA" id="ARBA00041187"/>
    </source>
</evidence>
<protein>
    <recommendedName>
        <fullName evidence="16">Glutathione import ATP-binding protein GsiA</fullName>
        <ecNumber evidence="15">7.4.2.10</ecNumber>
    </recommendedName>
</protein>
<evidence type="ECO:0000256" key="1">
    <source>
        <dbReference type="ARBA" id="ARBA00004170"/>
    </source>
</evidence>
<evidence type="ECO:0000256" key="3">
    <source>
        <dbReference type="ARBA" id="ARBA00011469"/>
    </source>
</evidence>
<dbReference type="RefSeq" id="WP_105241471.1">
    <property type="nucleotide sequence ID" value="NZ_CP023270.1"/>
</dbReference>
<dbReference type="FunFam" id="3.40.50.300:FF:000016">
    <property type="entry name" value="Oligopeptide ABC transporter ATP-binding component"/>
    <property type="match status" value="2"/>
</dbReference>
<dbReference type="NCBIfam" id="NF007739">
    <property type="entry name" value="PRK10419.1"/>
    <property type="match status" value="2"/>
</dbReference>